<keyword evidence="3" id="KW-1185">Reference proteome</keyword>
<gene>
    <name evidence="2" type="ORF">SM757_34020</name>
</gene>
<dbReference type="EMBL" id="JAXOJX010000129">
    <property type="protein sequence ID" value="MDZ5461604.1"/>
    <property type="molecule type" value="Genomic_DNA"/>
</dbReference>
<dbReference type="SUPFAM" id="SSF54593">
    <property type="entry name" value="Glyoxalase/Bleomycin resistance protein/Dihydroxybiphenyl dioxygenase"/>
    <property type="match status" value="1"/>
</dbReference>
<evidence type="ECO:0000259" key="1">
    <source>
        <dbReference type="PROSITE" id="PS51819"/>
    </source>
</evidence>
<proteinExistence type="predicted"/>
<name>A0ABU5IRT4_9BURK</name>
<evidence type="ECO:0000313" key="3">
    <source>
        <dbReference type="Proteomes" id="UP001293718"/>
    </source>
</evidence>
<dbReference type="InterPro" id="IPR029068">
    <property type="entry name" value="Glyas_Bleomycin-R_OHBP_Dase"/>
</dbReference>
<dbReference type="PROSITE" id="PS51819">
    <property type="entry name" value="VOC"/>
    <property type="match status" value="1"/>
</dbReference>
<dbReference type="InterPro" id="IPR041581">
    <property type="entry name" value="Glyoxalase_6"/>
</dbReference>
<dbReference type="RefSeq" id="WP_322468725.1">
    <property type="nucleotide sequence ID" value="NZ_JAXOJX010000129.1"/>
</dbReference>
<sequence length="134" mass="14599">MQILINIDVDDMERAQAFYIVALGLVPGRRLGPDVVELLGGSSPLYLLRKAAGTVPSPGTVQQRDYRRHWTPVHLDFIVDDLDAAVQRMLAAGATLEQPVTDFAWGRLATFADPFGHGLCLLQFTGCGYDAIAT</sequence>
<dbReference type="Gene3D" id="3.10.180.10">
    <property type="entry name" value="2,3-Dihydroxybiphenyl 1,2-Dioxygenase, domain 1"/>
    <property type="match status" value="1"/>
</dbReference>
<comment type="caution">
    <text evidence="2">The sequence shown here is derived from an EMBL/GenBank/DDBJ whole genome shotgun (WGS) entry which is preliminary data.</text>
</comment>
<dbReference type="InterPro" id="IPR037523">
    <property type="entry name" value="VOC_core"/>
</dbReference>
<evidence type="ECO:0000313" key="2">
    <source>
        <dbReference type="EMBL" id="MDZ5461604.1"/>
    </source>
</evidence>
<dbReference type="Proteomes" id="UP001293718">
    <property type="component" value="Unassembled WGS sequence"/>
</dbReference>
<dbReference type="InterPro" id="IPR052164">
    <property type="entry name" value="Anthracycline_SecMetBiosynth"/>
</dbReference>
<protein>
    <submittedName>
        <fullName evidence="2">VOC family protein</fullName>
    </submittedName>
</protein>
<reference evidence="2 3" key="1">
    <citation type="submission" date="2023-11" db="EMBL/GenBank/DDBJ databases">
        <title>Draft genome of Azohydromonas lata strain H1 (DSM1123), a polyhydroxyalkanoate producer.</title>
        <authorList>
            <person name="Traversa D."/>
            <person name="D'Addabbo P."/>
            <person name="Pazzani C."/>
            <person name="Manzari C."/>
            <person name="Chiara M."/>
            <person name="Scrascia M."/>
        </authorList>
    </citation>
    <scope>NUCLEOTIDE SEQUENCE [LARGE SCALE GENOMIC DNA]</scope>
    <source>
        <strain evidence="2 3">H1</strain>
    </source>
</reference>
<dbReference type="Pfam" id="PF18029">
    <property type="entry name" value="Glyoxalase_6"/>
    <property type="match status" value="1"/>
</dbReference>
<organism evidence="2 3">
    <name type="scientific">Azohydromonas lata</name>
    <dbReference type="NCBI Taxonomy" id="45677"/>
    <lineage>
        <taxon>Bacteria</taxon>
        <taxon>Pseudomonadati</taxon>
        <taxon>Pseudomonadota</taxon>
        <taxon>Betaproteobacteria</taxon>
        <taxon>Burkholderiales</taxon>
        <taxon>Sphaerotilaceae</taxon>
        <taxon>Azohydromonas</taxon>
    </lineage>
</organism>
<feature type="domain" description="VOC" evidence="1">
    <location>
        <begin position="1"/>
        <end position="124"/>
    </location>
</feature>
<accession>A0ABU5IRT4</accession>
<dbReference type="PANTHER" id="PTHR33993">
    <property type="entry name" value="GLYOXALASE-RELATED"/>
    <property type="match status" value="1"/>
</dbReference>